<dbReference type="SUPFAM" id="SSF53098">
    <property type="entry name" value="Ribonuclease H-like"/>
    <property type="match status" value="1"/>
</dbReference>
<dbReference type="PROSITE" id="PS50994">
    <property type="entry name" value="INTEGRASE"/>
    <property type="match status" value="1"/>
</dbReference>
<sequence>MSNRRFEMFTIRQILVRMRQGDTDRSIARAGLMGRKKLGLLRQQAAQRNWLDPRQPLPEDAEMAVALQRPPEGQPPQRLSSLREHEERITAWVAQGIQGTTIHAALVRQYGFGGSYSAVKRLIRRIHAAEPPRVTSRLTFTPGEAAQVDFGAGPLLADPRTGELRKTWFFVMTLCWSRHQYAEFVWDQKVMTWLACHQHAFRWFGGVPKRVIIDNAKCAITKACINDPVVQRAYGEYAEGYGFRVDPCPPHDPQKKGIVESGVKYIKRSFLPLREFRHRDDAQHQLQEWVLGEAGNRIHGTTREVPLNRFAEVERPLLQPLPENPPEISEWARPKVYRDGHVQYNRCYYSVPFRFVDQQLWLRATYTTVRIYWEQALIATHPRLFQPGSFATVRDHLPPEAQAWQTQDIQWCLRVAEGVGPHCHAVVHQLFADRQLVYLRTVQNLLRLREKYSPQRLENACARAVHYGNARYKPIAEILKKGLDQEPLTPVDMQNDSTYTRGGRFLRDSRNLFH</sequence>
<comment type="similarity">
    <text evidence="1">Belongs to the transposase IS21/IS408/IS1162 family.</text>
</comment>
<gene>
    <name evidence="3" type="ORF">A6P07_01835</name>
</gene>
<dbReference type="Gene3D" id="3.30.420.10">
    <property type="entry name" value="Ribonuclease H-like superfamily/Ribonuclease H"/>
    <property type="match status" value="1"/>
</dbReference>
<dbReference type="PANTHER" id="PTHR35004:SF8">
    <property type="entry name" value="TRANSPOSASE RV3428C-RELATED"/>
    <property type="match status" value="1"/>
</dbReference>
<dbReference type="PANTHER" id="PTHR35004">
    <property type="entry name" value="TRANSPOSASE RV3428C-RELATED"/>
    <property type="match status" value="1"/>
</dbReference>
<dbReference type="EMBL" id="LWSA01000021">
    <property type="protein sequence ID" value="OCX76690.1"/>
    <property type="molecule type" value="Genomic_DNA"/>
</dbReference>
<protein>
    <submittedName>
        <fullName evidence="3">Integrase</fullName>
    </submittedName>
</protein>
<accession>A0A1C2IL20</accession>
<dbReference type="InterPro" id="IPR012337">
    <property type="entry name" value="RNaseH-like_sf"/>
</dbReference>
<dbReference type="Proteomes" id="UP000094893">
    <property type="component" value="Unassembled WGS sequence"/>
</dbReference>
<name>A0A1C2IL20_ACITH</name>
<dbReference type="NCBIfam" id="NF033546">
    <property type="entry name" value="transpos_IS21"/>
    <property type="match status" value="1"/>
</dbReference>
<dbReference type="STRING" id="930.GCA_002079865_04192"/>
<evidence type="ECO:0000256" key="1">
    <source>
        <dbReference type="ARBA" id="ARBA00009277"/>
    </source>
</evidence>
<feature type="domain" description="Integrase catalytic" evidence="2">
    <location>
        <begin position="138"/>
        <end position="314"/>
    </location>
</feature>
<organism evidence="3 4">
    <name type="scientific">Acidithiobacillus thiooxidans</name>
    <name type="common">Thiobacillus thiooxidans</name>
    <dbReference type="NCBI Taxonomy" id="930"/>
    <lineage>
        <taxon>Bacteria</taxon>
        <taxon>Pseudomonadati</taxon>
        <taxon>Pseudomonadota</taxon>
        <taxon>Acidithiobacillia</taxon>
        <taxon>Acidithiobacillales</taxon>
        <taxon>Acidithiobacillaceae</taxon>
        <taxon>Acidithiobacillus</taxon>
    </lineage>
</organism>
<dbReference type="InterPro" id="IPR054353">
    <property type="entry name" value="IstA-like_C"/>
</dbReference>
<dbReference type="AlphaFoldDB" id="A0A1C2IL20"/>
<dbReference type="Pfam" id="PF00665">
    <property type="entry name" value="rve"/>
    <property type="match status" value="1"/>
</dbReference>
<evidence type="ECO:0000259" key="2">
    <source>
        <dbReference type="PROSITE" id="PS50994"/>
    </source>
</evidence>
<reference evidence="3 4" key="1">
    <citation type="journal article" date="2016" name="Int. J. Mol. Sci.">
        <title>Comparative genomics of the extreme acidophile Acidithiobacillus thiooxidans reveals intraspecific divergence and niche adaptation.</title>
        <authorList>
            <person name="Zhang X."/>
            <person name="Feng X."/>
            <person name="Tao J."/>
            <person name="Ma L."/>
            <person name="Xiao Y."/>
            <person name="Liang Y."/>
            <person name="Liu X."/>
            <person name="Yin H."/>
        </authorList>
    </citation>
    <scope>NUCLEOTIDE SEQUENCE [LARGE SCALE GENOMIC DNA]</scope>
    <source>
        <strain evidence="3 4">A02</strain>
    </source>
</reference>
<comment type="caution">
    <text evidence="3">The sequence shown here is derived from an EMBL/GenBank/DDBJ whole genome shotgun (WGS) entry which is preliminary data.</text>
</comment>
<dbReference type="InterPro" id="IPR001584">
    <property type="entry name" value="Integrase_cat-core"/>
</dbReference>
<evidence type="ECO:0000313" key="3">
    <source>
        <dbReference type="EMBL" id="OCX76690.1"/>
    </source>
</evidence>
<dbReference type="GO" id="GO:0015074">
    <property type="term" value="P:DNA integration"/>
    <property type="evidence" value="ECO:0007669"/>
    <property type="project" value="InterPro"/>
</dbReference>
<proteinExistence type="inferred from homology"/>
<dbReference type="InterPro" id="IPR036397">
    <property type="entry name" value="RNaseH_sf"/>
</dbReference>
<dbReference type="GO" id="GO:0003676">
    <property type="term" value="F:nucleic acid binding"/>
    <property type="evidence" value="ECO:0007669"/>
    <property type="project" value="InterPro"/>
</dbReference>
<evidence type="ECO:0000313" key="4">
    <source>
        <dbReference type="Proteomes" id="UP000094893"/>
    </source>
</evidence>
<dbReference type="Pfam" id="PF22483">
    <property type="entry name" value="Mu-transpos_C_2"/>
    <property type="match status" value="1"/>
</dbReference>